<dbReference type="InterPro" id="IPR044492">
    <property type="entry name" value="P_typ_ATPase_HD_dom"/>
</dbReference>
<dbReference type="PRINTS" id="PR00119">
    <property type="entry name" value="CATATPASE"/>
</dbReference>
<dbReference type="GO" id="GO:1990573">
    <property type="term" value="P:potassium ion import across plasma membrane"/>
    <property type="evidence" value="ECO:0007669"/>
    <property type="project" value="TreeGrafter"/>
</dbReference>
<dbReference type="InterPro" id="IPR008250">
    <property type="entry name" value="ATPase_P-typ_transduc_dom_A_sf"/>
</dbReference>
<evidence type="ECO:0000256" key="8">
    <source>
        <dbReference type="SAM" id="Phobius"/>
    </source>
</evidence>
<dbReference type="SUPFAM" id="SSF81653">
    <property type="entry name" value="Calcium ATPase, transduction domain A"/>
    <property type="match status" value="1"/>
</dbReference>
<evidence type="ECO:0000313" key="10">
    <source>
        <dbReference type="Proteomes" id="UP000887566"/>
    </source>
</evidence>
<dbReference type="InterPro" id="IPR023299">
    <property type="entry name" value="ATPase_P-typ_cyto_dom_N"/>
</dbReference>
<dbReference type="AlphaFoldDB" id="A0A914VYW4"/>
<dbReference type="InterPro" id="IPR006068">
    <property type="entry name" value="ATPase_P-typ_cation-transptr_C"/>
</dbReference>
<name>A0A914VYW4_9BILA</name>
<dbReference type="InterPro" id="IPR023298">
    <property type="entry name" value="ATPase_P-typ_TM_dom_sf"/>
</dbReference>
<dbReference type="FunFam" id="3.40.50.1000:FF:000083">
    <property type="entry name" value="Sodium/potassium-transporting ATPase subunit alpha"/>
    <property type="match status" value="1"/>
</dbReference>
<feature type="domain" description="Cation-transporting P-type ATPase N-terminal" evidence="9">
    <location>
        <begin position="36"/>
        <end position="118"/>
    </location>
</feature>
<evidence type="ECO:0000259" key="9">
    <source>
        <dbReference type="SMART" id="SM00831"/>
    </source>
</evidence>
<keyword evidence="6 8" id="KW-1133">Transmembrane helix</keyword>
<keyword evidence="10" id="KW-1185">Reference proteome</keyword>
<dbReference type="InterPro" id="IPR023214">
    <property type="entry name" value="HAD_sf"/>
</dbReference>
<feature type="transmembrane region" description="Helical" evidence="8">
    <location>
        <begin position="290"/>
        <end position="312"/>
    </location>
</feature>
<dbReference type="GO" id="GO:0005391">
    <property type="term" value="F:P-type sodium:potassium-exchanging transporter activity"/>
    <property type="evidence" value="ECO:0007669"/>
    <property type="project" value="TreeGrafter"/>
</dbReference>
<feature type="transmembrane region" description="Helical" evidence="8">
    <location>
        <begin position="318"/>
        <end position="342"/>
    </location>
</feature>
<dbReference type="GO" id="GO:0006883">
    <property type="term" value="P:intracellular sodium ion homeostasis"/>
    <property type="evidence" value="ECO:0007669"/>
    <property type="project" value="TreeGrafter"/>
</dbReference>
<dbReference type="InterPro" id="IPR059000">
    <property type="entry name" value="ATPase_P-type_domA"/>
</dbReference>
<organism evidence="10 11">
    <name type="scientific">Plectus sambesii</name>
    <dbReference type="NCBI Taxonomy" id="2011161"/>
    <lineage>
        <taxon>Eukaryota</taxon>
        <taxon>Metazoa</taxon>
        <taxon>Ecdysozoa</taxon>
        <taxon>Nematoda</taxon>
        <taxon>Chromadorea</taxon>
        <taxon>Plectida</taxon>
        <taxon>Plectina</taxon>
        <taxon>Plectoidea</taxon>
        <taxon>Plectidae</taxon>
        <taxon>Plectus</taxon>
    </lineage>
</organism>
<dbReference type="Pfam" id="PF00689">
    <property type="entry name" value="Cation_ATPase_C"/>
    <property type="match status" value="1"/>
</dbReference>
<dbReference type="InterPro" id="IPR001757">
    <property type="entry name" value="P_typ_ATPase"/>
</dbReference>
<dbReference type="SMART" id="SM00831">
    <property type="entry name" value="Cation_ATPase_N"/>
    <property type="match status" value="1"/>
</dbReference>
<dbReference type="InterPro" id="IPR036412">
    <property type="entry name" value="HAD-like_sf"/>
</dbReference>
<evidence type="ECO:0000313" key="11">
    <source>
        <dbReference type="WBParaSite" id="PSAMB.scaffold2681size21852.g18796.t1"/>
    </source>
</evidence>
<dbReference type="GO" id="GO:0016887">
    <property type="term" value="F:ATP hydrolysis activity"/>
    <property type="evidence" value="ECO:0007669"/>
    <property type="project" value="InterPro"/>
</dbReference>
<keyword evidence="3" id="KW-0547">Nucleotide-binding</keyword>
<proteinExistence type="predicted"/>
<dbReference type="SFLD" id="SFLDF00027">
    <property type="entry name" value="p-type_atpase"/>
    <property type="match status" value="1"/>
</dbReference>
<comment type="subcellular location">
    <subcellularLocation>
        <location evidence="1">Membrane</location>
        <topology evidence="1">Multi-pass membrane protein</topology>
    </subcellularLocation>
</comment>
<keyword evidence="2 8" id="KW-0812">Transmembrane</keyword>
<dbReference type="GO" id="GO:0005886">
    <property type="term" value="C:plasma membrane"/>
    <property type="evidence" value="ECO:0007669"/>
    <property type="project" value="TreeGrafter"/>
</dbReference>
<dbReference type="Pfam" id="PF00122">
    <property type="entry name" value="E1-E2_ATPase"/>
    <property type="match status" value="1"/>
</dbReference>
<dbReference type="Pfam" id="PF13246">
    <property type="entry name" value="Cation_ATPase"/>
    <property type="match status" value="1"/>
</dbReference>
<dbReference type="SFLD" id="SFLDS00003">
    <property type="entry name" value="Haloacid_Dehalogenase"/>
    <property type="match status" value="1"/>
</dbReference>
<evidence type="ECO:0000256" key="7">
    <source>
        <dbReference type="ARBA" id="ARBA00023136"/>
    </source>
</evidence>
<dbReference type="InterPro" id="IPR004014">
    <property type="entry name" value="ATPase_P-typ_cation-transptr_N"/>
</dbReference>
<protein>
    <submittedName>
        <fullName evidence="11">Cation-transporting P-type ATPase N-terminal domain-containing protein</fullName>
    </submittedName>
</protein>
<feature type="transmembrane region" description="Helical" evidence="8">
    <location>
        <begin position="98"/>
        <end position="119"/>
    </location>
</feature>
<evidence type="ECO:0000256" key="6">
    <source>
        <dbReference type="ARBA" id="ARBA00022989"/>
    </source>
</evidence>
<dbReference type="SFLD" id="SFLDG00002">
    <property type="entry name" value="C1.7:_P-type_atpase_like"/>
    <property type="match status" value="1"/>
</dbReference>
<feature type="transmembrane region" description="Helical" evidence="8">
    <location>
        <begin position="912"/>
        <end position="939"/>
    </location>
</feature>
<dbReference type="PRINTS" id="PR00121">
    <property type="entry name" value="NAKATPASE"/>
</dbReference>
<dbReference type="GO" id="GO:0036376">
    <property type="term" value="P:sodium ion export across plasma membrane"/>
    <property type="evidence" value="ECO:0007669"/>
    <property type="project" value="TreeGrafter"/>
</dbReference>
<feature type="transmembrane region" description="Helical" evidence="8">
    <location>
        <begin position="125"/>
        <end position="146"/>
    </location>
</feature>
<dbReference type="SUPFAM" id="SSF56784">
    <property type="entry name" value="HAD-like"/>
    <property type="match status" value="1"/>
</dbReference>
<reference evidence="11" key="1">
    <citation type="submission" date="2022-11" db="UniProtKB">
        <authorList>
            <consortium name="WormBaseParasite"/>
        </authorList>
    </citation>
    <scope>IDENTIFICATION</scope>
</reference>
<dbReference type="Gene3D" id="2.70.150.10">
    <property type="entry name" value="Calcium-transporting ATPase, cytoplasmic transduction domain A"/>
    <property type="match status" value="1"/>
</dbReference>
<dbReference type="PROSITE" id="PS00154">
    <property type="entry name" value="ATPASE_E1_E2"/>
    <property type="match status" value="1"/>
</dbReference>
<evidence type="ECO:0000256" key="3">
    <source>
        <dbReference type="ARBA" id="ARBA00022741"/>
    </source>
</evidence>
<dbReference type="NCBIfam" id="TIGR01494">
    <property type="entry name" value="ATPase_P-type"/>
    <property type="match status" value="2"/>
</dbReference>
<dbReference type="PANTHER" id="PTHR43294:SF5">
    <property type="entry name" value="CATION-TRANSPORTING P-TYPE ATPASE N-TERMINAL DOMAIN-CONTAINING PROTEIN"/>
    <property type="match status" value="1"/>
</dbReference>
<dbReference type="Pfam" id="PF00690">
    <property type="entry name" value="Cation_ATPase_N"/>
    <property type="match status" value="1"/>
</dbReference>
<dbReference type="SUPFAM" id="SSF81665">
    <property type="entry name" value="Calcium ATPase, transmembrane domain M"/>
    <property type="match status" value="1"/>
</dbReference>
<keyword evidence="5" id="KW-1278">Translocase</keyword>
<dbReference type="Proteomes" id="UP000887566">
    <property type="component" value="Unplaced"/>
</dbReference>
<dbReference type="InterPro" id="IPR050510">
    <property type="entry name" value="Cation_transp_ATPase_P-type"/>
</dbReference>
<dbReference type="GO" id="GO:0005524">
    <property type="term" value="F:ATP binding"/>
    <property type="evidence" value="ECO:0007669"/>
    <property type="project" value="UniProtKB-KW"/>
</dbReference>
<evidence type="ECO:0000256" key="2">
    <source>
        <dbReference type="ARBA" id="ARBA00022692"/>
    </source>
</evidence>
<dbReference type="PANTHER" id="PTHR43294">
    <property type="entry name" value="SODIUM/POTASSIUM-TRANSPORTING ATPASE SUBUNIT ALPHA"/>
    <property type="match status" value="1"/>
</dbReference>
<feature type="transmembrane region" description="Helical" evidence="8">
    <location>
        <begin position="1047"/>
        <end position="1066"/>
    </location>
</feature>
<dbReference type="InterPro" id="IPR018303">
    <property type="entry name" value="ATPase_P-typ_P_site"/>
</dbReference>
<dbReference type="Gene3D" id="3.40.50.1000">
    <property type="entry name" value="HAD superfamily/HAD-like"/>
    <property type="match status" value="1"/>
</dbReference>
<dbReference type="Gene3D" id="3.40.1110.10">
    <property type="entry name" value="Calcium-transporting ATPase, cytoplasmic domain N"/>
    <property type="match status" value="1"/>
</dbReference>
<evidence type="ECO:0000256" key="4">
    <source>
        <dbReference type="ARBA" id="ARBA00022840"/>
    </source>
</evidence>
<dbReference type="WBParaSite" id="PSAMB.scaffold2681size21852.g18796.t1">
    <property type="protein sequence ID" value="PSAMB.scaffold2681size21852.g18796.t1"/>
    <property type="gene ID" value="PSAMB.scaffold2681size21852.g18796"/>
</dbReference>
<keyword evidence="4" id="KW-0067">ATP-binding</keyword>
<evidence type="ECO:0000256" key="5">
    <source>
        <dbReference type="ARBA" id="ARBA00022967"/>
    </source>
</evidence>
<keyword evidence="7 8" id="KW-0472">Membrane</keyword>
<dbReference type="FunFam" id="1.20.1110.10:FF:000095">
    <property type="entry name" value="Sodium/potassium-transporting ATPase subunit alpha-1"/>
    <property type="match status" value="1"/>
</dbReference>
<dbReference type="SUPFAM" id="SSF81660">
    <property type="entry name" value="Metal cation-transporting ATPase, ATP-binding domain N"/>
    <property type="match status" value="1"/>
</dbReference>
<feature type="transmembrane region" description="Helical" evidence="8">
    <location>
        <begin position="1015"/>
        <end position="1035"/>
    </location>
</feature>
<dbReference type="GO" id="GO:1902600">
    <property type="term" value="P:proton transmembrane transport"/>
    <property type="evidence" value="ECO:0007669"/>
    <property type="project" value="TreeGrafter"/>
</dbReference>
<accession>A0A914VYW4</accession>
<dbReference type="GO" id="GO:0030007">
    <property type="term" value="P:intracellular potassium ion homeostasis"/>
    <property type="evidence" value="ECO:0007669"/>
    <property type="project" value="TreeGrafter"/>
</dbReference>
<evidence type="ECO:0000256" key="1">
    <source>
        <dbReference type="ARBA" id="ARBA00004141"/>
    </source>
</evidence>
<dbReference type="Gene3D" id="1.20.1110.10">
    <property type="entry name" value="Calcium-transporting ATPase, transmembrane domain"/>
    <property type="match status" value="1"/>
</dbReference>
<sequence>MGFMGKLIRKIRGKDDTEATPEAEAAVNRNLSASFIEHTLERPQLAALYKDSGIDVVYPNKSGGLSETMAQQRLTSDGPNRLTPPKEPSDAMMLLQQFLNMFWLMLMGAGTASLIIYFIDMTVTANLFVALVLYVVIIFMCFVSFFEERSARKVVRGFSKLLPTSCEVIRGGKRKTIPAEELVVGDLVYIRIGNKVAADVRILTCNGVRLEMSSITGECEPIEFTDKPAGKHVSIFESNNVALNGSACVDGEGLGVVIRTGDNTVLGQIAKLTTAQDDQKTLLDMEIEKFVKFLTVMGLSIAAVVFIAGIIIAKFKNIFVIFINGFVCVAVANYPCGLPATLTSQMTIVARRMARKNVLCKKLPIIETFGAATIIASDKTGTLTKNDMTVTEIWYNKRIEVVTEKDNEDDEVTQRTSMSVDDVRKKYLDMNEPSLMKMLTVMTVCNKAVKVEEEKKAVPMFALPFGAVQRQMAFASSILTQVVSIDFNPLQKASTKQKYNGSPSEVALLRYATSLINMDQLRDDHEIVFEILFNSKRKWNLMITKKDDEKSRLKRKLSNDDGEVELELMMKGAAEIIIEMCSTIATKDGEKPLDESEKQAFLDAYMHFGNEGRRVIGFATKTFKAPADIQFSMEEGNYPKSELCFLGMTAIMDPPRDTTAAAIAECKSAGIKVFMVTGDHPSTAAAIAREIGLIGDSKPAGGIRKRHSKKALDQMKIEMETKGASDFSVIRGEQLPSMSSTEWDDLLKKRAIVFARTTPEQKLLIVEQCQARGEIVVVTGDGVNDAPALKKANVGVAMGICGSEVAKQAADICLMDDNFASIVHSIKEGRTMWDNLKKTFGYTLPHLEPEVLPIILNLIFGMPLGITALQIITIDLGTELPPTIAYAYLQSESDIMHRPPRRVDSPLVGKGILLYAYGIAGPIMTILCTMAYLFCYWYHDINIGDLFYSATNDHWHPTAADFISNNHTFNADQQMYIQAQGCAAYHLTLVMSQVGHFFLCTTLRTSVFNQMPSRLSIYSVIIETLMLCFCVYTPGVQIVMGTAAPPWAVWIFPLTFTIIMLVINEVRKYLIRTRPRSLVGRLCKW</sequence>